<proteinExistence type="predicted"/>
<accession>A0AAV8XQ64</accession>
<keyword evidence="2" id="KW-1185">Reference proteome</keyword>
<gene>
    <name evidence="1" type="ORF">NQ318_011707</name>
</gene>
<reference evidence="1" key="1">
    <citation type="journal article" date="2023" name="Insect Mol. Biol.">
        <title>Genome sequencing provides insights into the evolution of gene families encoding plant cell wall-degrading enzymes in longhorned beetles.</title>
        <authorList>
            <person name="Shin N.R."/>
            <person name="Okamura Y."/>
            <person name="Kirsch R."/>
            <person name="Pauchet Y."/>
        </authorList>
    </citation>
    <scope>NUCLEOTIDE SEQUENCE</scope>
    <source>
        <strain evidence="1">AMC_N1</strain>
    </source>
</reference>
<dbReference type="Proteomes" id="UP001162162">
    <property type="component" value="Unassembled WGS sequence"/>
</dbReference>
<dbReference type="EMBL" id="JAPWTK010000395">
    <property type="protein sequence ID" value="KAJ8940975.1"/>
    <property type="molecule type" value="Genomic_DNA"/>
</dbReference>
<name>A0AAV8XQ64_9CUCU</name>
<evidence type="ECO:0000313" key="2">
    <source>
        <dbReference type="Proteomes" id="UP001162162"/>
    </source>
</evidence>
<sequence length="83" mass="9019">MLVGHNYSTASVKHAFNASFKTYLSMKMLEGLQIITRAWALPGANLGVAKESTLMSCSAAILIRTQLLSGTLKNTKEPMDVDM</sequence>
<comment type="caution">
    <text evidence="1">The sequence shown here is derived from an EMBL/GenBank/DDBJ whole genome shotgun (WGS) entry which is preliminary data.</text>
</comment>
<organism evidence="1 2">
    <name type="scientific">Aromia moschata</name>
    <dbReference type="NCBI Taxonomy" id="1265417"/>
    <lineage>
        <taxon>Eukaryota</taxon>
        <taxon>Metazoa</taxon>
        <taxon>Ecdysozoa</taxon>
        <taxon>Arthropoda</taxon>
        <taxon>Hexapoda</taxon>
        <taxon>Insecta</taxon>
        <taxon>Pterygota</taxon>
        <taxon>Neoptera</taxon>
        <taxon>Endopterygota</taxon>
        <taxon>Coleoptera</taxon>
        <taxon>Polyphaga</taxon>
        <taxon>Cucujiformia</taxon>
        <taxon>Chrysomeloidea</taxon>
        <taxon>Cerambycidae</taxon>
        <taxon>Cerambycinae</taxon>
        <taxon>Callichromatini</taxon>
        <taxon>Aromia</taxon>
    </lineage>
</organism>
<protein>
    <submittedName>
        <fullName evidence="1">Uncharacterized protein</fullName>
    </submittedName>
</protein>
<evidence type="ECO:0000313" key="1">
    <source>
        <dbReference type="EMBL" id="KAJ8940975.1"/>
    </source>
</evidence>
<dbReference type="AlphaFoldDB" id="A0AAV8XQ64"/>